<dbReference type="NCBIfam" id="TIGR04183">
    <property type="entry name" value="Por_Secre_tail"/>
    <property type="match status" value="1"/>
</dbReference>
<dbReference type="EMBL" id="JBHULM010000011">
    <property type="protein sequence ID" value="MFD2542206.1"/>
    <property type="molecule type" value="Genomic_DNA"/>
</dbReference>
<name>A0ABW5K0A4_9FLAO</name>
<dbReference type="PANTHER" id="PTHR12147">
    <property type="entry name" value="METALLOPEPTIDASE M28 FAMILY MEMBER"/>
    <property type="match status" value="1"/>
</dbReference>
<organism evidence="5 6">
    <name type="scientific">Lacinutrix gracilariae</name>
    <dbReference type="NCBI Taxonomy" id="1747198"/>
    <lineage>
        <taxon>Bacteria</taxon>
        <taxon>Pseudomonadati</taxon>
        <taxon>Bacteroidota</taxon>
        <taxon>Flavobacteriia</taxon>
        <taxon>Flavobacteriales</taxon>
        <taxon>Flavobacteriaceae</taxon>
        <taxon>Lacinutrix</taxon>
    </lineage>
</organism>
<dbReference type="Gene3D" id="3.40.630.10">
    <property type="entry name" value="Zn peptidases"/>
    <property type="match status" value="1"/>
</dbReference>
<keyword evidence="6" id="KW-1185">Reference proteome</keyword>
<feature type="domain" description="Secretion system C-terminal sorting" evidence="4">
    <location>
        <begin position="313"/>
        <end position="385"/>
    </location>
</feature>
<keyword evidence="1 2" id="KW-0732">Signal</keyword>
<dbReference type="Pfam" id="PF18962">
    <property type="entry name" value="Por_Secre_tail"/>
    <property type="match status" value="1"/>
</dbReference>
<comment type="caution">
    <text evidence="5">The sequence shown here is derived from an EMBL/GenBank/DDBJ whole genome shotgun (WGS) entry which is preliminary data.</text>
</comment>
<protein>
    <submittedName>
        <fullName evidence="5">M28 family peptidase</fullName>
    </submittedName>
</protein>
<accession>A0ABW5K0A4</accession>
<dbReference type="InterPro" id="IPR045175">
    <property type="entry name" value="M28_fam"/>
</dbReference>
<evidence type="ECO:0000256" key="2">
    <source>
        <dbReference type="SAM" id="SignalP"/>
    </source>
</evidence>
<gene>
    <name evidence="5" type="ORF">ACFSSB_07745</name>
</gene>
<evidence type="ECO:0000256" key="1">
    <source>
        <dbReference type="ARBA" id="ARBA00022729"/>
    </source>
</evidence>
<evidence type="ECO:0000259" key="3">
    <source>
        <dbReference type="Pfam" id="PF04389"/>
    </source>
</evidence>
<proteinExistence type="predicted"/>
<evidence type="ECO:0000313" key="5">
    <source>
        <dbReference type="EMBL" id="MFD2542206.1"/>
    </source>
</evidence>
<reference evidence="6" key="1">
    <citation type="journal article" date="2019" name="Int. J. Syst. Evol. Microbiol.">
        <title>The Global Catalogue of Microorganisms (GCM) 10K type strain sequencing project: providing services to taxonomists for standard genome sequencing and annotation.</title>
        <authorList>
            <consortium name="The Broad Institute Genomics Platform"/>
            <consortium name="The Broad Institute Genome Sequencing Center for Infectious Disease"/>
            <person name="Wu L."/>
            <person name="Ma J."/>
        </authorList>
    </citation>
    <scope>NUCLEOTIDE SEQUENCE [LARGE SCALE GENOMIC DNA]</scope>
    <source>
        <strain evidence="6">KCTC 42808</strain>
    </source>
</reference>
<dbReference type="Pfam" id="PF04389">
    <property type="entry name" value="Peptidase_M28"/>
    <property type="match status" value="1"/>
</dbReference>
<feature type="chain" id="PRO_5045104606" evidence="2">
    <location>
        <begin position="23"/>
        <end position="386"/>
    </location>
</feature>
<dbReference type="PANTHER" id="PTHR12147:SF26">
    <property type="entry name" value="PEPTIDASE M28 DOMAIN-CONTAINING PROTEIN"/>
    <property type="match status" value="1"/>
</dbReference>
<evidence type="ECO:0000259" key="4">
    <source>
        <dbReference type="Pfam" id="PF18962"/>
    </source>
</evidence>
<evidence type="ECO:0000313" key="6">
    <source>
        <dbReference type="Proteomes" id="UP001597467"/>
    </source>
</evidence>
<dbReference type="Proteomes" id="UP001597467">
    <property type="component" value="Unassembled WGS sequence"/>
</dbReference>
<dbReference type="RefSeq" id="WP_379902820.1">
    <property type="nucleotide sequence ID" value="NZ_JBHULM010000011.1"/>
</dbReference>
<sequence>MKSNFTKIILCFFLSISTYAQTYNTFYQSIVDNVSASNILTDLTSFENFGVKEVGTSALTNAENWITSRYTSLGYTDIELQPFTYSSGTSNNIIVTKTGTVYPDTYIIIDAHYDTINGPGTNDNGSGTVLLLEIARLLTNINTEYSIKIIHFSGEEDGLIGSNYYVNNTVNPENLDIHLVFNLDQVGGVNGATNDTITCEEDRSNPPANNSDSSIITNILANCIELYSNLNTQISYAYASDYVPFENNGEIITGLYETNETTHAHTPTDVLTNMDPAYLTEVTKGSLGALLEFAISTNALSINENIQDTVNFYPNPSNNGVLNLNFLNTTSNNRSLKIYDVLGKVIYTKTNLQVAETIHLKDLQKGIYIVILEIDNRTTTKKWIVN</sequence>
<dbReference type="InterPro" id="IPR007484">
    <property type="entry name" value="Peptidase_M28"/>
</dbReference>
<feature type="domain" description="Peptidase M28" evidence="3">
    <location>
        <begin position="92"/>
        <end position="284"/>
    </location>
</feature>
<dbReference type="InterPro" id="IPR026444">
    <property type="entry name" value="Secre_tail"/>
</dbReference>
<dbReference type="SUPFAM" id="SSF53187">
    <property type="entry name" value="Zn-dependent exopeptidases"/>
    <property type="match status" value="1"/>
</dbReference>
<feature type="signal peptide" evidence="2">
    <location>
        <begin position="1"/>
        <end position="22"/>
    </location>
</feature>